<dbReference type="InterPro" id="IPR047650">
    <property type="entry name" value="Transpos_IS110"/>
</dbReference>
<feature type="region of interest" description="Disordered" evidence="1">
    <location>
        <begin position="154"/>
        <end position="173"/>
    </location>
</feature>
<dbReference type="SUPFAM" id="SSF51735">
    <property type="entry name" value="NAD(P)-binding Rossmann-fold domains"/>
    <property type="match status" value="1"/>
</dbReference>
<evidence type="ECO:0000313" key="3">
    <source>
        <dbReference type="EMBL" id="MFD1310104.1"/>
    </source>
</evidence>
<organism evidence="3 4">
    <name type="scientific">Streptomyces kaempferi</name>
    <dbReference type="NCBI Taxonomy" id="333725"/>
    <lineage>
        <taxon>Bacteria</taxon>
        <taxon>Bacillati</taxon>
        <taxon>Actinomycetota</taxon>
        <taxon>Actinomycetes</taxon>
        <taxon>Kitasatosporales</taxon>
        <taxon>Streptomycetaceae</taxon>
        <taxon>Streptomyces</taxon>
    </lineage>
</organism>
<evidence type="ECO:0000256" key="1">
    <source>
        <dbReference type="SAM" id="MobiDB-lite"/>
    </source>
</evidence>
<dbReference type="PANTHER" id="PTHR33055">
    <property type="entry name" value="TRANSPOSASE FOR INSERTION SEQUENCE ELEMENT IS1111A"/>
    <property type="match status" value="1"/>
</dbReference>
<reference evidence="4" key="1">
    <citation type="journal article" date="2019" name="Int. J. Syst. Evol. Microbiol.">
        <title>The Global Catalogue of Microorganisms (GCM) 10K type strain sequencing project: providing services to taxonomists for standard genome sequencing and annotation.</title>
        <authorList>
            <consortium name="The Broad Institute Genomics Platform"/>
            <consortium name="The Broad Institute Genome Sequencing Center for Infectious Disease"/>
            <person name="Wu L."/>
            <person name="Ma J."/>
        </authorList>
    </citation>
    <scope>NUCLEOTIDE SEQUENCE [LARGE SCALE GENOMIC DNA]</scope>
    <source>
        <strain evidence="4">CGMCC 4.7020</strain>
    </source>
</reference>
<evidence type="ECO:0000313" key="4">
    <source>
        <dbReference type="Proteomes" id="UP001597058"/>
    </source>
</evidence>
<dbReference type="InterPro" id="IPR002525">
    <property type="entry name" value="Transp_IS110-like_N"/>
</dbReference>
<dbReference type="Pfam" id="PF01548">
    <property type="entry name" value="DEDD_Tnp_IS110"/>
    <property type="match status" value="1"/>
</dbReference>
<proteinExistence type="predicted"/>
<protein>
    <submittedName>
        <fullName evidence="3">Transposase</fullName>
    </submittedName>
</protein>
<dbReference type="InterPro" id="IPR036291">
    <property type="entry name" value="NAD(P)-bd_dom_sf"/>
</dbReference>
<feature type="domain" description="Transposase IS110-like N-terminal" evidence="2">
    <location>
        <begin position="4"/>
        <end position="152"/>
    </location>
</feature>
<name>A0ABW3XM05_9ACTN</name>
<dbReference type="RefSeq" id="WP_381242235.1">
    <property type="nucleotide sequence ID" value="NZ_JBHSKH010000110.1"/>
</dbReference>
<keyword evidence="4" id="KW-1185">Reference proteome</keyword>
<accession>A0ABW3XM05</accession>
<evidence type="ECO:0000259" key="2">
    <source>
        <dbReference type="Pfam" id="PF01548"/>
    </source>
</evidence>
<dbReference type="EMBL" id="JBHTMM010000046">
    <property type="protein sequence ID" value="MFD1310104.1"/>
    <property type="molecule type" value="Genomic_DNA"/>
</dbReference>
<comment type="caution">
    <text evidence="3">The sequence shown here is derived from an EMBL/GenBank/DDBJ whole genome shotgun (WGS) entry which is preliminary data.</text>
</comment>
<dbReference type="PANTHER" id="PTHR33055:SF16">
    <property type="entry name" value="TRANSPOSASE FOR INSERTION SEQUENCE ELEMENT IS1547"/>
    <property type="match status" value="1"/>
</dbReference>
<sequence>MITIGIDPHKSSHTAVAVDAAGHQRAQRRFVVNAGTVRQLMRWCEKWPARRFAVEGAKGLGRSLAQQLAAAGEHVVDVPTLSARARLLATGGDRKTDAADALHVAQVALFRHDLRKVKVEDQSTILRLLTERHDDLVNERTPIISRLHAVLRGPAARRRAGEGRSPCSRKSRR</sequence>
<gene>
    <name evidence="3" type="ORF">ACFQ5X_30150</name>
</gene>
<dbReference type="Proteomes" id="UP001597058">
    <property type="component" value="Unassembled WGS sequence"/>
</dbReference>